<protein>
    <submittedName>
        <fullName evidence="1">Uncharacterized protein</fullName>
    </submittedName>
</protein>
<evidence type="ECO:0000313" key="1">
    <source>
        <dbReference type="EMBL" id="JAD14671.1"/>
    </source>
</evidence>
<sequence length="65" mass="7806">MPINEWNTRDTLRSSTLHMVSCPRDDLPLPFHYLLLFTSIKDPRWQPYRDDGTPLHCIWTNVQEH</sequence>
<organism evidence="1">
    <name type="scientific">Arundo donax</name>
    <name type="common">Giant reed</name>
    <name type="synonym">Donax arundinaceus</name>
    <dbReference type="NCBI Taxonomy" id="35708"/>
    <lineage>
        <taxon>Eukaryota</taxon>
        <taxon>Viridiplantae</taxon>
        <taxon>Streptophyta</taxon>
        <taxon>Embryophyta</taxon>
        <taxon>Tracheophyta</taxon>
        <taxon>Spermatophyta</taxon>
        <taxon>Magnoliopsida</taxon>
        <taxon>Liliopsida</taxon>
        <taxon>Poales</taxon>
        <taxon>Poaceae</taxon>
        <taxon>PACMAD clade</taxon>
        <taxon>Arundinoideae</taxon>
        <taxon>Arundineae</taxon>
        <taxon>Arundo</taxon>
    </lineage>
</organism>
<dbReference type="EMBL" id="GBRH01283224">
    <property type="protein sequence ID" value="JAD14671.1"/>
    <property type="molecule type" value="Transcribed_RNA"/>
</dbReference>
<dbReference type="AlphaFoldDB" id="A0A0A8XN96"/>
<proteinExistence type="predicted"/>
<accession>A0A0A8XN96</accession>
<reference evidence="1" key="2">
    <citation type="journal article" date="2015" name="Data Brief">
        <title>Shoot transcriptome of the giant reed, Arundo donax.</title>
        <authorList>
            <person name="Barrero R.A."/>
            <person name="Guerrero F.D."/>
            <person name="Moolhuijzen P."/>
            <person name="Goolsby J.A."/>
            <person name="Tidwell J."/>
            <person name="Bellgard S.E."/>
            <person name="Bellgard M.I."/>
        </authorList>
    </citation>
    <scope>NUCLEOTIDE SEQUENCE</scope>
    <source>
        <tissue evidence="1">Shoot tissue taken approximately 20 cm above the soil surface</tissue>
    </source>
</reference>
<reference evidence="1" key="1">
    <citation type="submission" date="2014-09" db="EMBL/GenBank/DDBJ databases">
        <authorList>
            <person name="Magalhaes I.L.F."/>
            <person name="Oliveira U."/>
            <person name="Santos F.R."/>
            <person name="Vidigal T.H.D.A."/>
            <person name="Brescovit A.D."/>
            <person name="Santos A.J."/>
        </authorList>
    </citation>
    <scope>NUCLEOTIDE SEQUENCE</scope>
    <source>
        <tissue evidence="1">Shoot tissue taken approximately 20 cm above the soil surface</tissue>
    </source>
</reference>
<name>A0A0A8XN96_ARUDO</name>